<keyword evidence="1" id="KW-0472">Membrane</keyword>
<evidence type="ECO:0000313" key="3">
    <source>
        <dbReference type="Proteomes" id="UP000030491"/>
    </source>
</evidence>
<feature type="transmembrane region" description="Helical" evidence="1">
    <location>
        <begin position="21"/>
        <end position="39"/>
    </location>
</feature>
<dbReference type="AlphaFoldDB" id="A0A0A1ZY23"/>
<name>A0A0A1ZY23_PROMR</name>
<dbReference type="Proteomes" id="UP000030491">
    <property type="component" value="Unassembled WGS sequence"/>
</dbReference>
<gene>
    <name evidence="2" type="ORF">EU93_0120</name>
</gene>
<sequence>MIIHKKFFYDLQRVIFVSSKIFPEASAIGFVLGFIKISYRTFSGP</sequence>
<organism evidence="2 3">
    <name type="scientific">Prochlorococcus marinus str. MIT 9116</name>
    <dbReference type="NCBI Taxonomy" id="167544"/>
    <lineage>
        <taxon>Bacteria</taxon>
        <taxon>Bacillati</taxon>
        <taxon>Cyanobacteriota</taxon>
        <taxon>Cyanophyceae</taxon>
        <taxon>Synechococcales</taxon>
        <taxon>Prochlorococcaceae</taxon>
        <taxon>Prochlorococcus</taxon>
    </lineage>
</organism>
<proteinExistence type="predicted"/>
<reference evidence="3" key="1">
    <citation type="journal article" date="2014" name="Sci. Data">
        <title>Genomes of diverse isolates of the marine cyanobacterium Prochlorococcus.</title>
        <authorList>
            <person name="Biller S."/>
            <person name="Berube P."/>
            <person name="Thompson J."/>
            <person name="Kelly L."/>
            <person name="Roggensack S."/>
            <person name="Awad L."/>
            <person name="Roache-Johnson K."/>
            <person name="Ding H."/>
            <person name="Giovannoni S.J."/>
            <person name="Moore L.R."/>
            <person name="Chisholm S.W."/>
        </authorList>
    </citation>
    <scope>NUCLEOTIDE SEQUENCE [LARGE SCALE GENOMIC DNA]</scope>
</reference>
<keyword evidence="1" id="KW-0812">Transmembrane</keyword>
<evidence type="ECO:0000256" key="1">
    <source>
        <dbReference type="SAM" id="Phobius"/>
    </source>
</evidence>
<evidence type="ECO:0000313" key="2">
    <source>
        <dbReference type="EMBL" id="KGF93491.1"/>
    </source>
</evidence>
<dbReference type="EMBL" id="JNAJ01000003">
    <property type="protein sequence ID" value="KGF93491.1"/>
    <property type="molecule type" value="Genomic_DNA"/>
</dbReference>
<keyword evidence="1" id="KW-1133">Transmembrane helix</keyword>
<comment type="caution">
    <text evidence="2">The sequence shown here is derived from an EMBL/GenBank/DDBJ whole genome shotgun (WGS) entry which is preliminary data.</text>
</comment>
<protein>
    <submittedName>
        <fullName evidence="2">Uncharacterized protein</fullName>
    </submittedName>
</protein>
<accession>A0A0A1ZY23</accession>